<keyword evidence="2" id="KW-1185">Reference proteome</keyword>
<dbReference type="Gene3D" id="2.160.10.10">
    <property type="entry name" value="Hexapeptide repeat proteins"/>
    <property type="match status" value="1"/>
</dbReference>
<proteinExistence type="predicted"/>
<accession>A0A391P335</accession>
<dbReference type="PANTHER" id="PTHR13061">
    <property type="entry name" value="DYNACTIN SUBUNIT P25"/>
    <property type="match status" value="1"/>
</dbReference>
<gene>
    <name evidence="1" type="ORF">KGMB01110_22730</name>
</gene>
<dbReference type="CDD" id="cd04645">
    <property type="entry name" value="LbH_gamma_CA_like"/>
    <property type="match status" value="1"/>
</dbReference>
<dbReference type="RefSeq" id="WP_119298470.1">
    <property type="nucleotide sequence ID" value="NZ_BHGK01000001.1"/>
</dbReference>
<dbReference type="InterPro" id="IPR047324">
    <property type="entry name" value="LbH_gamma_CA-like"/>
</dbReference>
<reference evidence="2" key="1">
    <citation type="submission" date="2018-09" db="EMBL/GenBank/DDBJ databases">
        <title>Draft Genome Sequence of Mediterraneibacter sp. KCTC 15684.</title>
        <authorList>
            <person name="Kim J.S."/>
            <person name="Han K.I."/>
            <person name="Suh M.K."/>
            <person name="Lee K.C."/>
            <person name="Eom M.K."/>
            <person name="Lee J.H."/>
            <person name="Park S.H."/>
            <person name="Kang S.W."/>
            <person name="Park J.E."/>
            <person name="Oh B.S."/>
            <person name="Yu S.Y."/>
            <person name="Choi S.H."/>
            <person name="Lee D.H."/>
            <person name="Yoon H."/>
            <person name="Kim B."/>
            <person name="Yang S.J."/>
            <person name="Lee J.S."/>
        </authorList>
    </citation>
    <scope>NUCLEOTIDE SEQUENCE [LARGE SCALE GENOMIC DNA]</scope>
    <source>
        <strain evidence="2">KCTC 15684</strain>
    </source>
</reference>
<evidence type="ECO:0000313" key="1">
    <source>
        <dbReference type="EMBL" id="GCA67837.1"/>
    </source>
</evidence>
<dbReference type="Pfam" id="PF00132">
    <property type="entry name" value="Hexapep"/>
    <property type="match status" value="1"/>
</dbReference>
<dbReference type="EMBL" id="BHGK01000001">
    <property type="protein sequence ID" value="GCA67837.1"/>
    <property type="molecule type" value="Genomic_DNA"/>
</dbReference>
<dbReference type="SUPFAM" id="SSF51161">
    <property type="entry name" value="Trimeric LpxA-like enzymes"/>
    <property type="match status" value="1"/>
</dbReference>
<evidence type="ECO:0000313" key="2">
    <source>
        <dbReference type="Proteomes" id="UP000265643"/>
    </source>
</evidence>
<protein>
    <submittedName>
        <fullName evidence="1">Gamma carbonic anhydrase family protein</fullName>
    </submittedName>
</protein>
<organism evidence="1 2">
    <name type="scientific">Mediterraneibacter butyricigenes</name>
    <dbReference type="NCBI Taxonomy" id="2316025"/>
    <lineage>
        <taxon>Bacteria</taxon>
        <taxon>Bacillati</taxon>
        <taxon>Bacillota</taxon>
        <taxon>Clostridia</taxon>
        <taxon>Lachnospirales</taxon>
        <taxon>Lachnospiraceae</taxon>
        <taxon>Mediterraneibacter</taxon>
    </lineage>
</organism>
<dbReference type="PANTHER" id="PTHR13061:SF29">
    <property type="entry name" value="GAMMA CARBONIC ANHYDRASE-LIKE 1, MITOCHONDRIAL-RELATED"/>
    <property type="match status" value="1"/>
</dbReference>
<name>A0A391P335_9FIRM</name>
<dbReference type="InterPro" id="IPR011004">
    <property type="entry name" value="Trimer_LpxA-like_sf"/>
</dbReference>
<sequence length="165" mass="17970">MEEQFIYMAKESVVKGQVKIGQGTSIWYHATVRGDKAPIEIGEYTNVQDNAVLHVDAENPVVIGDYVTIGHGAIIHGCTIGDESLIGMGAVILNGAKIGKHCVVGAGALITQNMEVPDGSLIFGNPGKIRRVLTEEEKAYNRKNAMGYVKEAKEELEKVERKEEM</sequence>
<comment type="caution">
    <text evidence="1">The sequence shown here is derived from an EMBL/GenBank/DDBJ whole genome shotgun (WGS) entry which is preliminary data.</text>
</comment>
<dbReference type="InterPro" id="IPR001451">
    <property type="entry name" value="Hexapep"/>
</dbReference>
<dbReference type="InterPro" id="IPR050484">
    <property type="entry name" value="Transf_Hexapept/Carb_Anhydrase"/>
</dbReference>
<dbReference type="AlphaFoldDB" id="A0A391P335"/>
<dbReference type="Proteomes" id="UP000265643">
    <property type="component" value="Unassembled WGS sequence"/>
</dbReference>